<dbReference type="InterPro" id="IPR006638">
    <property type="entry name" value="Elp3/MiaA/NifB-like_rSAM"/>
</dbReference>
<proteinExistence type="predicted"/>
<dbReference type="PANTHER" id="PTHR11135">
    <property type="entry name" value="HISTONE ACETYLTRANSFERASE-RELATED"/>
    <property type="match status" value="1"/>
</dbReference>
<reference evidence="8" key="1">
    <citation type="submission" date="2023-07" db="EMBL/GenBank/DDBJ databases">
        <title>Genomic Encyclopedia of Type Strains, Phase IV (KMG-IV): sequencing the most valuable type-strain genomes for metagenomic binning, comparative biology and taxonomic classification.</title>
        <authorList>
            <person name="Goeker M."/>
        </authorList>
    </citation>
    <scope>NUCLEOTIDE SEQUENCE</scope>
    <source>
        <strain evidence="8">DSM 26174</strain>
    </source>
</reference>
<accession>A0AAE3XL06</accession>
<dbReference type="RefSeq" id="WP_309937406.1">
    <property type="nucleotide sequence ID" value="NZ_AP025305.1"/>
</dbReference>
<keyword evidence="5" id="KW-0408">Iron</keyword>
<sequence length="342" mass="38438">MIKLKTRHYNIPIFIPELACPHQCVFCDQRKISGQDSQPTPQEVSKIIDSYLQTMKSDYKEVEVAFFGGSFTGIDKELQIEYLKVVQPYIRSGEVNGIRVSTRPDYIDKQILETLKRFGVKSIELGAQSLDAEVLKKSGRGHSVSDVESAANMIKAEGFELGLQMMIGLPEDSKEKTIFTAKRIVELGADTTRIYPTLVIQGTALERLFVKGRYEPLTISQAVCWTKEVVRIFQSAGVKILRVGLHPSEEISEKGSLVCGPYHQSFREMVDTAIWEGIFKNDSNIIKGGRELLLFVSRSQLNYAVGYKGANKIMLSRKFSKVKFVGCSEINGLDYKAELIDF</sequence>
<protein>
    <submittedName>
        <fullName evidence="8">Histone acetyltransferase (RNA polymerase elongator complex component)</fullName>
    </submittedName>
</protein>
<keyword evidence="2" id="KW-0004">4Fe-4S</keyword>
<dbReference type="Gene3D" id="3.80.30.20">
    <property type="entry name" value="tm_1862 like domain"/>
    <property type="match status" value="1"/>
</dbReference>
<organism evidence="8 9">
    <name type="scientific">Aureibacter tunicatorum</name>
    <dbReference type="NCBI Taxonomy" id="866807"/>
    <lineage>
        <taxon>Bacteria</taxon>
        <taxon>Pseudomonadati</taxon>
        <taxon>Bacteroidota</taxon>
        <taxon>Cytophagia</taxon>
        <taxon>Cytophagales</taxon>
        <taxon>Persicobacteraceae</taxon>
        <taxon>Aureibacter</taxon>
    </lineage>
</organism>
<dbReference type="GO" id="GO:0005737">
    <property type="term" value="C:cytoplasm"/>
    <property type="evidence" value="ECO:0007669"/>
    <property type="project" value="TreeGrafter"/>
</dbReference>
<evidence type="ECO:0000256" key="4">
    <source>
        <dbReference type="ARBA" id="ARBA00022723"/>
    </source>
</evidence>
<dbReference type="InterPro" id="IPR023404">
    <property type="entry name" value="rSAM_horseshoe"/>
</dbReference>
<dbReference type="Pfam" id="PF04055">
    <property type="entry name" value="Radical_SAM"/>
    <property type="match status" value="1"/>
</dbReference>
<dbReference type="SFLD" id="SFLDG01086">
    <property type="entry name" value="elongater_protein-like"/>
    <property type="match status" value="1"/>
</dbReference>
<gene>
    <name evidence="8" type="ORF">HNQ88_000914</name>
</gene>
<evidence type="ECO:0000313" key="9">
    <source>
        <dbReference type="Proteomes" id="UP001185092"/>
    </source>
</evidence>
<dbReference type="InterPro" id="IPR058240">
    <property type="entry name" value="rSAM_sf"/>
</dbReference>
<dbReference type="GO" id="GO:0002926">
    <property type="term" value="P:tRNA wobble base 5-methoxycarbonylmethyl-2-thiouridinylation"/>
    <property type="evidence" value="ECO:0007669"/>
    <property type="project" value="TreeGrafter"/>
</dbReference>
<dbReference type="SFLD" id="SFLDG01082">
    <property type="entry name" value="B12-binding_domain_containing"/>
    <property type="match status" value="1"/>
</dbReference>
<dbReference type="AlphaFoldDB" id="A0AAE3XL06"/>
<name>A0AAE3XL06_9BACT</name>
<keyword evidence="6" id="KW-0411">Iron-sulfur</keyword>
<feature type="domain" description="Radical SAM core" evidence="7">
    <location>
        <begin position="3"/>
        <end position="239"/>
    </location>
</feature>
<dbReference type="PANTHER" id="PTHR11135:SF0">
    <property type="entry name" value="ELONGATOR COMPLEX PROTEIN 3"/>
    <property type="match status" value="1"/>
</dbReference>
<dbReference type="PROSITE" id="PS51918">
    <property type="entry name" value="RADICAL_SAM"/>
    <property type="match status" value="1"/>
</dbReference>
<dbReference type="GO" id="GO:0003824">
    <property type="term" value="F:catalytic activity"/>
    <property type="evidence" value="ECO:0007669"/>
    <property type="project" value="InterPro"/>
</dbReference>
<dbReference type="Pfam" id="PF16199">
    <property type="entry name" value="Radical_SAM_C"/>
    <property type="match status" value="1"/>
</dbReference>
<dbReference type="CDD" id="cd01335">
    <property type="entry name" value="Radical_SAM"/>
    <property type="match status" value="1"/>
</dbReference>
<evidence type="ECO:0000259" key="7">
    <source>
        <dbReference type="PROSITE" id="PS51918"/>
    </source>
</evidence>
<comment type="cofactor">
    <cofactor evidence="1">
        <name>[4Fe-4S] cluster</name>
        <dbReference type="ChEBI" id="CHEBI:49883"/>
    </cofactor>
</comment>
<dbReference type="SMART" id="SM00729">
    <property type="entry name" value="Elp3"/>
    <property type="match status" value="1"/>
</dbReference>
<keyword evidence="3" id="KW-0949">S-adenosyl-L-methionine</keyword>
<evidence type="ECO:0000256" key="6">
    <source>
        <dbReference type="ARBA" id="ARBA00023014"/>
    </source>
</evidence>
<keyword evidence="4" id="KW-0479">Metal-binding</keyword>
<evidence type="ECO:0000256" key="3">
    <source>
        <dbReference type="ARBA" id="ARBA00022691"/>
    </source>
</evidence>
<dbReference type="GO" id="GO:0046872">
    <property type="term" value="F:metal ion binding"/>
    <property type="evidence" value="ECO:0007669"/>
    <property type="project" value="UniProtKB-KW"/>
</dbReference>
<dbReference type="EMBL" id="JAVDQD010000001">
    <property type="protein sequence ID" value="MDR6237938.1"/>
    <property type="molecule type" value="Genomic_DNA"/>
</dbReference>
<dbReference type="InterPro" id="IPR007197">
    <property type="entry name" value="rSAM"/>
</dbReference>
<dbReference type="InterPro" id="IPR039661">
    <property type="entry name" value="ELP3"/>
</dbReference>
<comment type="caution">
    <text evidence="8">The sequence shown here is derived from an EMBL/GenBank/DDBJ whole genome shotgun (WGS) entry which is preliminary data.</text>
</comment>
<evidence type="ECO:0000256" key="5">
    <source>
        <dbReference type="ARBA" id="ARBA00023004"/>
    </source>
</evidence>
<dbReference type="Proteomes" id="UP001185092">
    <property type="component" value="Unassembled WGS sequence"/>
</dbReference>
<dbReference type="InterPro" id="IPR032432">
    <property type="entry name" value="Radical_SAM_C"/>
</dbReference>
<dbReference type="GO" id="GO:0051539">
    <property type="term" value="F:4 iron, 4 sulfur cluster binding"/>
    <property type="evidence" value="ECO:0007669"/>
    <property type="project" value="UniProtKB-KW"/>
</dbReference>
<dbReference type="SFLD" id="SFLDS00029">
    <property type="entry name" value="Radical_SAM"/>
    <property type="match status" value="1"/>
</dbReference>
<keyword evidence="9" id="KW-1185">Reference proteome</keyword>
<evidence type="ECO:0000256" key="1">
    <source>
        <dbReference type="ARBA" id="ARBA00001966"/>
    </source>
</evidence>
<dbReference type="SUPFAM" id="SSF102114">
    <property type="entry name" value="Radical SAM enzymes"/>
    <property type="match status" value="1"/>
</dbReference>
<evidence type="ECO:0000256" key="2">
    <source>
        <dbReference type="ARBA" id="ARBA00022485"/>
    </source>
</evidence>
<evidence type="ECO:0000313" key="8">
    <source>
        <dbReference type="EMBL" id="MDR6237938.1"/>
    </source>
</evidence>